<dbReference type="PRINTS" id="PR00738">
    <property type="entry name" value="GLHYDRLASE20"/>
</dbReference>
<dbReference type="InterPro" id="IPR015882">
    <property type="entry name" value="HEX_bac_N"/>
</dbReference>
<evidence type="ECO:0000313" key="9">
    <source>
        <dbReference type="EMBL" id="UXX79474.1"/>
    </source>
</evidence>
<dbReference type="EMBL" id="CP106735">
    <property type="protein sequence ID" value="UXX79474.1"/>
    <property type="molecule type" value="Genomic_DNA"/>
</dbReference>
<evidence type="ECO:0000256" key="2">
    <source>
        <dbReference type="ARBA" id="ARBA00006285"/>
    </source>
</evidence>
<organism evidence="9 10">
    <name type="scientific">Reichenbachiella carrageenanivorans</name>
    <dbReference type="NCBI Taxonomy" id="2979869"/>
    <lineage>
        <taxon>Bacteria</taxon>
        <taxon>Pseudomonadati</taxon>
        <taxon>Bacteroidota</taxon>
        <taxon>Cytophagia</taxon>
        <taxon>Cytophagales</taxon>
        <taxon>Reichenbachiellaceae</taxon>
        <taxon>Reichenbachiella</taxon>
    </lineage>
</organism>
<keyword evidence="6" id="KW-0812">Transmembrane</keyword>
<evidence type="ECO:0000256" key="5">
    <source>
        <dbReference type="ARBA" id="ARBA00023295"/>
    </source>
</evidence>
<dbReference type="InterPro" id="IPR017853">
    <property type="entry name" value="GH"/>
</dbReference>
<dbReference type="RefSeq" id="WP_263051212.1">
    <property type="nucleotide sequence ID" value="NZ_CP106735.1"/>
</dbReference>
<evidence type="ECO:0000313" key="10">
    <source>
        <dbReference type="Proteomes" id="UP001062165"/>
    </source>
</evidence>
<keyword evidence="6" id="KW-1133">Transmembrane helix</keyword>
<evidence type="ECO:0000259" key="7">
    <source>
        <dbReference type="Pfam" id="PF00728"/>
    </source>
</evidence>
<evidence type="ECO:0000256" key="1">
    <source>
        <dbReference type="ARBA" id="ARBA00001231"/>
    </source>
</evidence>
<sequence>MNLESKYSYVLGVLFIGSLAYFSSCTSPSGPTGLSDHTIIPHPVAITTANGHFTLSTTTQVGTDEESLIAVAQYLVSQYEPLRFSANTDESTILLSLHAKDSLLGTEGYSLQIQEEQIHLSAQTPRGIFYGIQTLLQLLPPAQIETSVEIPTGTILDYPRYSYRGSMLDVSRHFFGVDVVKRYIDFIAAYKLNTLHLHLSDDQGWRIEIKSKPKLTSIGSTTQVGGGKGGYFTQAQYQEIVQYAADQFITVIPEIDLPGHTQAALASYPALGCTGEQQDLYTGKEVGFSTLCTDNEATYEFVDAVLKEIAEITPGPYLHIGGDESHATKKEDYIYFINRIQQIVNKYGKTLIGWDEVAEANIAPESIVQQWKSAGNASKAAENGNRIILSPATLSYMDMKYDTSTRIGYTWAALIEVDQAYNWDPDTITMISSDMILGIEAPLWTETIETIEDIEYMVFPRLLGYAEIGWSPQSVRDWANYRLRLAAQEKRFEEQDIHYYRSPVVPWLAQDSIR</sequence>
<feature type="domain" description="Glycoside hydrolase family 20 catalytic" evidence="7">
    <location>
        <begin position="161"/>
        <end position="472"/>
    </location>
</feature>
<keyword evidence="6" id="KW-0472">Membrane</keyword>
<dbReference type="InterPro" id="IPR015883">
    <property type="entry name" value="Glyco_hydro_20_cat"/>
</dbReference>
<dbReference type="InterPro" id="IPR025705">
    <property type="entry name" value="Beta_hexosaminidase_sua/sub"/>
</dbReference>
<dbReference type="PANTHER" id="PTHR22600">
    <property type="entry name" value="BETA-HEXOSAMINIDASE"/>
    <property type="match status" value="1"/>
</dbReference>
<keyword evidence="10" id="KW-1185">Reference proteome</keyword>
<evidence type="ECO:0000259" key="8">
    <source>
        <dbReference type="Pfam" id="PF02838"/>
    </source>
</evidence>
<dbReference type="EC" id="3.2.1.52" evidence="3"/>
<comment type="similarity">
    <text evidence="2">Belongs to the glycosyl hydrolase 20 family.</text>
</comment>
<dbReference type="CDD" id="cd06568">
    <property type="entry name" value="GH20_SpHex_like"/>
    <property type="match status" value="1"/>
</dbReference>
<dbReference type="InterPro" id="IPR029018">
    <property type="entry name" value="Hex-like_dom2"/>
</dbReference>
<evidence type="ECO:0000256" key="3">
    <source>
        <dbReference type="ARBA" id="ARBA00012663"/>
    </source>
</evidence>
<dbReference type="SUPFAM" id="SSF51445">
    <property type="entry name" value="(Trans)glycosidases"/>
    <property type="match status" value="1"/>
</dbReference>
<protein>
    <recommendedName>
        <fullName evidence="3">beta-N-acetylhexosaminidase</fullName>
        <ecNumber evidence="3">3.2.1.52</ecNumber>
    </recommendedName>
</protein>
<feature type="transmembrane region" description="Helical" evidence="6">
    <location>
        <begin position="7"/>
        <end position="24"/>
    </location>
</feature>
<feature type="domain" description="Beta-hexosaminidase bacterial type N-terminal" evidence="8">
    <location>
        <begin position="37"/>
        <end position="158"/>
    </location>
</feature>
<dbReference type="PANTHER" id="PTHR22600:SF57">
    <property type="entry name" value="BETA-N-ACETYLHEXOSAMINIDASE"/>
    <property type="match status" value="1"/>
</dbReference>
<dbReference type="Gene3D" id="3.20.20.80">
    <property type="entry name" value="Glycosidases"/>
    <property type="match status" value="1"/>
</dbReference>
<dbReference type="Pfam" id="PF02838">
    <property type="entry name" value="Glyco_hydro_20b"/>
    <property type="match status" value="1"/>
</dbReference>
<dbReference type="Proteomes" id="UP001062165">
    <property type="component" value="Chromosome"/>
</dbReference>
<evidence type="ECO:0000256" key="6">
    <source>
        <dbReference type="SAM" id="Phobius"/>
    </source>
</evidence>
<comment type="catalytic activity">
    <reaction evidence="1">
        <text>Hydrolysis of terminal non-reducing N-acetyl-D-hexosamine residues in N-acetyl-beta-D-hexosaminides.</text>
        <dbReference type="EC" id="3.2.1.52"/>
    </reaction>
</comment>
<dbReference type="Pfam" id="PF00728">
    <property type="entry name" value="Glyco_hydro_20"/>
    <property type="match status" value="1"/>
</dbReference>
<name>A0ABY6D188_9BACT</name>
<keyword evidence="4" id="KW-0378">Hydrolase</keyword>
<dbReference type="Gene3D" id="3.30.379.10">
    <property type="entry name" value="Chitobiase/beta-hexosaminidase domain 2-like"/>
    <property type="match status" value="1"/>
</dbReference>
<reference evidence="9" key="1">
    <citation type="submission" date="2022-10" db="EMBL/GenBank/DDBJ databases">
        <title>Comparative genomics and taxonomic characterization of three novel marine species of genus Reichenbachiella exhibiting antioxidant and polysaccharide degradation activities.</title>
        <authorList>
            <person name="Muhammad N."/>
            <person name="Lee Y.-J."/>
            <person name="Ko J."/>
            <person name="Kim S.-G."/>
        </authorList>
    </citation>
    <scope>NUCLEOTIDE SEQUENCE</scope>
    <source>
        <strain evidence="9">Wsw4-B4</strain>
    </source>
</reference>
<gene>
    <name evidence="9" type="ORF">N7E81_19185</name>
</gene>
<evidence type="ECO:0000256" key="4">
    <source>
        <dbReference type="ARBA" id="ARBA00022801"/>
    </source>
</evidence>
<dbReference type="SUPFAM" id="SSF55545">
    <property type="entry name" value="beta-N-acetylhexosaminidase-like domain"/>
    <property type="match status" value="1"/>
</dbReference>
<keyword evidence="5" id="KW-0326">Glycosidase</keyword>
<proteinExistence type="inferred from homology"/>
<accession>A0ABY6D188</accession>